<dbReference type="AlphaFoldDB" id="F5YIL3"/>
<gene>
    <name evidence="2" type="ordered locus">TREPR_0884</name>
</gene>
<dbReference type="STRING" id="545694.TREPR_0884"/>
<evidence type="ECO:0000313" key="2">
    <source>
        <dbReference type="EMBL" id="AEF83817.1"/>
    </source>
</evidence>
<evidence type="ECO:0000313" key="3">
    <source>
        <dbReference type="Proteomes" id="UP000009223"/>
    </source>
</evidence>
<dbReference type="RefSeq" id="WP_015709166.1">
    <property type="nucleotide sequence ID" value="NC_015578.1"/>
</dbReference>
<dbReference type="HOGENOM" id="CLU_2132422_0_0_12"/>
<name>F5YIL3_TREPZ</name>
<proteinExistence type="predicted"/>
<dbReference type="EMBL" id="CP001843">
    <property type="protein sequence ID" value="AEF83817.1"/>
    <property type="molecule type" value="Genomic_DNA"/>
</dbReference>
<sequence>MAKESGVGMDSTDGFQDEDRFSEGIEKITGVLDEAADKLFALAESLNGPDGELEEINTGKTQEEIDAEDELVAQIAGPIVDALDAATAEIYGVTEKVLEMTGDFLNSIFSERG</sequence>
<accession>F5YIL3</accession>
<dbReference type="Proteomes" id="UP000009223">
    <property type="component" value="Chromosome"/>
</dbReference>
<keyword evidence="3" id="KW-1185">Reference proteome</keyword>
<feature type="region of interest" description="Disordered" evidence="1">
    <location>
        <begin position="1"/>
        <end position="21"/>
    </location>
</feature>
<reference evidence="2 3" key="2">
    <citation type="journal article" date="2011" name="ISME J.">
        <title>RNA-seq reveals cooperative metabolic interactions between two termite-gut spirochete species in co-culture.</title>
        <authorList>
            <person name="Rosenthal A.Z."/>
            <person name="Matson E.G."/>
            <person name="Eldar A."/>
            <person name="Leadbetter J.R."/>
        </authorList>
    </citation>
    <scope>NUCLEOTIDE SEQUENCE [LARGE SCALE GENOMIC DNA]</scope>
    <source>
        <strain evidence="3">ATCC BAA-887 / DSM 12427 / ZAS-2</strain>
    </source>
</reference>
<protein>
    <submittedName>
        <fullName evidence="2">Uncharacterized protein</fullName>
    </submittedName>
</protein>
<evidence type="ECO:0000256" key="1">
    <source>
        <dbReference type="SAM" id="MobiDB-lite"/>
    </source>
</evidence>
<reference evidence="3" key="1">
    <citation type="submission" date="2009-12" db="EMBL/GenBank/DDBJ databases">
        <title>Complete sequence of Treponema primitia strain ZAS-2.</title>
        <authorList>
            <person name="Tetu S.G."/>
            <person name="Matson E."/>
            <person name="Ren Q."/>
            <person name="Seshadri R."/>
            <person name="Elbourne L."/>
            <person name="Hassan K.A."/>
            <person name="Durkin A."/>
            <person name="Radune D."/>
            <person name="Mohamoud Y."/>
            <person name="Shay R."/>
            <person name="Jin S."/>
            <person name="Zhang X."/>
            <person name="Lucey K."/>
            <person name="Ballor N.R."/>
            <person name="Ottesen E."/>
            <person name="Rosenthal R."/>
            <person name="Allen A."/>
            <person name="Leadbetter J.R."/>
            <person name="Paulsen I.T."/>
        </authorList>
    </citation>
    <scope>NUCLEOTIDE SEQUENCE [LARGE SCALE GENOMIC DNA]</scope>
    <source>
        <strain evidence="3">ATCC BAA-887 / DSM 12427 / ZAS-2</strain>
    </source>
</reference>
<dbReference type="KEGG" id="tpi:TREPR_0884"/>
<organism evidence="2 3">
    <name type="scientific">Treponema primitia (strain ATCC BAA-887 / DSM 12427 / ZAS-2)</name>
    <dbReference type="NCBI Taxonomy" id="545694"/>
    <lineage>
        <taxon>Bacteria</taxon>
        <taxon>Pseudomonadati</taxon>
        <taxon>Spirochaetota</taxon>
        <taxon>Spirochaetia</taxon>
        <taxon>Spirochaetales</taxon>
        <taxon>Treponemataceae</taxon>
        <taxon>Treponema</taxon>
    </lineage>
</organism>